<keyword evidence="5 13" id="KW-0732">Signal</keyword>
<name>A0ABT1P2Y1_9GAMM</name>
<dbReference type="InterPro" id="IPR039426">
    <property type="entry name" value="TonB-dep_rcpt-like"/>
</dbReference>
<evidence type="ECO:0000256" key="5">
    <source>
        <dbReference type="ARBA" id="ARBA00022729"/>
    </source>
</evidence>
<dbReference type="Pfam" id="PF00593">
    <property type="entry name" value="TonB_dep_Rec_b-barrel"/>
    <property type="match status" value="1"/>
</dbReference>
<evidence type="ECO:0000256" key="4">
    <source>
        <dbReference type="ARBA" id="ARBA00022692"/>
    </source>
</evidence>
<keyword evidence="6" id="KW-0406">Ion transport</keyword>
<evidence type="ECO:0000256" key="8">
    <source>
        <dbReference type="ARBA" id="ARBA00023136"/>
    </source>
</evidence>
<feature type="short sequence motif" description="TonB box" evidence="11">
    <location>
        <begin position="45"/>
        <end position="51"/>
    </location>
</feature>
<dbReference type="InterPro" id="IPR012910">
    <property type="entry name" value="Plug_dom"/>
</dbReference>
<comment type="caution">
    <text evidence="16">The sequence shown here is derived from an EMBL/GenBank/DDBJ whole genome shotgun (WGS) entry which is preliminary data.</text>
</comment>
<keyword evidence="8 10" id="KW-0472">Membrane</keyword>
<evidence type="ECO:0000256" key="7">
    <source>
        <dbReference type="ARBA" id="ARBA00023077"/>
    </source>
</evidence>
<feature type="domain" description="TonB-dependent receptor-like beta-barrel" evidence="14">
    <location>
        <begin position="274"/>
        <end position="746"/>
    </location>
</feature>
<feature type="signal peptide" evidence="13">
    <location>
        <begin position="1"/>
        <end position="29"/>
    </location>
</feature>
<reference evidence="16" key="1">
    <citation type="thesis" date="2020" institute="Technische Universitat Dresden" country="Dresden, Germany">
        <title>The Agarolytic System of Microbulbifer elongatus PORT2, Isolated from Batu Karas, Pangandaran West Java Indonesia.</title>
        <authorList>
            <person name="Anggraeni S.R."/>
        </authorList>
    </citation>
    <scope>NUCLEOTIDE SEQUENCE</scope>
    <source>
        <strain evidence="16">PORT2</strain>
    </source>
</reference>
<comment type="subcellular location">
    <subcellularLocation>
        <location evidence="1 10">Cell outer membrane</location>
        <topology evidence="1 10">Multi-pass membrane protein</topology>
    </subcellularLocation>
</comment>
<evidence type="ECO:0000259" key="14">
    <source>
        <dbReference type="Pfam" id="PF00593"/>
    </source>
</evidence>
<keyword evidence="3 10" id="KW-1134">Transmembrane beta strand</keyword>
<dbReference type="PROSITE" id="PS52016">
    <property type="entry name" value="TONB_DEPENDENT_REC_3"/>
    <property type="match status" value="1"/>
</dbReference>
<gene>
    <name evidence="16" type="ORF">HXX02_13535</name>
</gene>
<dbReference type="EMBL" id="JACASI010000034">
    <property type="protein sequence ID" value="MCQ3830466.1"/>
    <property type="molecule type" value="Genomic_DNA"/>
</dbReference>
<protein>
    <submittedName>
        <fullName evidence="16">TonB-dependent receptor</fullName>
    </submittedName>
</protein>
<keyword evidence="9 10" id="KW-0998">Cell outer membrane</keyword>
<dbReference type="InterPro" id="IPR036942">
    <property type="entry name" value="Beta-barrel_TonB_sf"/>
</dbReference>
<evidence type="ECO:0000256" key="13">
    <source>
        <dbReference type="SAM" id="SignalP"/>
    </source>
</evidence>
<dbReference type="Gene3D" id="2.170.130.10">
    <property type="entry name" value="TonB-dependent receptor, plug domain"/>
    <property type="match status" value="1"/>
</dbReference>
<evidence type="ECO:0000256" key="9">
    <source>
        <dbReference type="ARBA" id="ARBA00023237"/>
    </source>
</evidence>
<evidence type="ECO:0000256" key="11">
    <source>
        <dbReference type="PROSITE-ProRule" id="PRU10143"/>
    </source>
</evidence>
<evidence type="ECO:0000256" key="12">
    <source>
        <dbReference type="RuleBase" id="RU003357"/>
    </source>
</evidence>
<dbReference type="Proteomes" id="UP001205566">
    <property type="component" value="Unassembled WGS sequence"/>
</dbReference>
<dbReference type="PANTHER" id="PTHR30069">
    <property type="entry name" value="TONB-DEPENDENT OUTER MEMBRANE RECEPTOR"/>
    <property type="match status" value="1"/>
</dbReference>
<keyword evidence="16" id="KW-0675">Receptor</keyword>
<evidence type="ECO:0000256" key="1">
    <source>
        <dbReference type="ARBA" id="ARBA00004571"/>
    </source>
</evidence>
<dbReference type="Gene3D" id="2.40.170.20">
    <property type="entry name" value="TonB-dependent receptor, beta-barrel domain"/>
    <property type="match status" value="1"/>
</dbReference>
<feature type="domain" description="TonB-dependent receptor plug" evidence="15">
    <location>
        <begin position="57"/>
        <end position="170"/>
    </location>
</feature>
<proteinExistence type="inferred from homology"/>
<feature type="chain" id="PRO_5046270392" evidence="13">
    <location>
        <begin position="30"/>
        <end position="802"/>
    </location>
</feature>
<dbReference type="InterPro" id="IPR037066">
    <property type="entry name" value="Plug_dom_sf"/>
</dbReference>
<evidence type="ECO:0000256" key="2">
    <source>
        <dbReference type="ARBA" id="ARBA00022448"/>
    </source>
</evidence>
<evidence type="ECO:0000256" key="10">
    <source>
        <dbReference type="PROSITE-ProRule" id="PRU01360"/>
    </source>
</evidence>
<dbReference type="PROSITE" id="PS00430">
    <property type="entry name" value="TONB_DEPENDENT_REC_1"/>
    <property type="match status" value="1"/>
</dbReference>
<keyword evidence="7 11" id="KW-0798">TonB box</keyword>
<dbReference type="CDD" id="cd01347">
    <property type="entry name" value="ligand_gated_channel"/>
    <property type="match status" value="1"/>
</dbReference>
<organism evidence="16 17">
    <name type="scientific">Microbulbifer elongatus</name>
    <dbReference type="NCBI Taxonomy" id="86173"/>
    <lineage>
        <taxon>Bacteria</taxon>
        <taxon>Pseudomonadati</taxon>
        <taxon>Pseudomonadota</taxon>
        <taxon>Gammaproteobacteria</taxon>
        <taxon>Cellvibrionales</taxon>
        <taxon>Microbulbiferaceae</taxon>
        <taxon>Microbulbifer</taxon>
    </lineage>
</organism>
<dbReference type="InterPro" id="IPR010916">
    <property type="entry name" value="TonB_box_CS"/>
</dbReference>
<evidence type="ECO:0000259" key="15">
    <source>
        <dbReference type="Pfam" id="PF07715"/>
    </source>
</evidence>
<keyword evidence="17" id="KW-1185">Reference proteome</keyword>
<dbReference type="PANTHER" id="PTHR30069:SF53">
    <property type="entry name" value="COLICIN I RECEPTOR-RELATED"/>
    <property type="match status" value="1"/>
</dbReference>
<keyword evidence="4 10" id="KW-0812">Transmembrane</keyword>
<dbReference type="SUPFAM" id="SSF56935">
    <property type="entry name" value="Porins"/>
    <property type="match status" value="1"/>
</dbReference>
<evidence type="ECO:0000256" key="3">
    <source>
        <dbReference type="ARBA" id="ARBA00022452"/>
    </source>
</evidence>
<comment type="similarity">
    <text evidence="10 12">Belongs to the TonB-dependent receptor family.</text>
</comment>
<dbReference type="Pfam" id="PF07715">
    <property type="entry name" value="Plug"/>
    <property type="match status" value="1"/>
</dbReference>
<dbReference type="InterPro" id="IPR000531">
    <property type="entry name" value="Beta-barrel_TonB"/>
</dbReference>
<evidence type="ECO:0000313" key="17">
    <source>
        <dbReference type="Proteomes" id="UP001205566"/>
    </source>
</evidence>
<evidence type="ECO:0000256" key="6">
    <source>
        <dbReference type="ARBA" id="ARBA00023065"/>
    </source>
</evidence>
<dbReference type="RefSeq" id="WP_255875402.1">
    <property type="nucleotide sequence ID" value="NZ_JACASI010000034.1"/>
</dbReference>
<evidence type="ECO:0000313" key="16">
    <source>
        <dbReference type="EMBL" id="MCQ3830466.1"/>
    </source>
</evidence>
<keyword evidence="2 10" id="KW-0813">Transport</keyword>
<accession>A0ABT1P2Y1</accession>
<sequence length="802" mass="87745">MQGIKSQGFKWNLLAAAVVASQVATVAQAQETPAAESASDASMESVVVTATGFEQKITDAPASISVISADDLKTRQFTNLLDAVKYQEGVDIGSTRDKTGQGSISMRGLTGEYTLVLIDGIRQNNHGDIYPNNFGGNQFNHIPPQDTIERIEVIRGPASTLYGADALGGVINVITKRHTDEWGGGMTYGRSLQTNDDFGDDITTDFNVIGPIVPGVLTLGLHGSVYEQMASNPEFQPAVDPNGEVHVRSMGFGSGGRTVDSISEQYGVSLSWTASDNQFVRFNFDTSEQSYDNTPTFDINTGEISYPLGTKDNIESVWRDSRGQVQPRTGYAADQVFTRDWWSLIHEGDWGFATSSVSLSFVDTNNEGRTLPFTVAERLELQEMYDGTGEYAGMDEEARKALAEATFLPRPQRTLASSQYTLDARMDIPLSNMLGEHMLVIGGQVIDGELEDGVFGMEDNAAGSIQEQNMYSLFVEDNWTPVGDMTITAGVRYDNHDTFGSQVSPRLYSVYSLTDSWTVKGGVSTGYKTPQTTDLYDGITGFGGQGTSPFAGNPDLKPETSVNSEIAVYWTAPSGAHNFNVTLFQTDFEDKIASGDTIFSCERTGGIRPCVNLGEYDSLGYDSYSQKINVDEVEIHGLELAGEASLAADWSLRGNYTWTDSEQLSGPEEGQPLTNTAEHMANVTLDWQATGDLNVYLQAELRSDRYRGWDNVLDKPLYFENYEVLNLGAQLQINESVSVNGRINNLLDEDFTSYQTSYTDLDGDGVYTYATGRGVVSEVVFTDDYNVKDKARSFWVGVNVSF</sequence>